<dbReference type="InterPro" id="IPR006009">
    <property type="entry name" value="GlcNAc_MurG"/>
</dbReference>
<proteinExistence type="inferred from homology"/>
<sequence>MKIVFTGGGTGGHFYPIIAIVEQIREIAKERKLLEPELYYIGPEPYDERALFENNIAFRRSPAGKVRRYFSIRNIFDSIATTLGIVKAVFQLFSIYPDVVFSKGGYASFPTVFAARLLRIPVIIHESDASLGRVNAWAKKFAEKIAVSYPELAEELNDERVAYTGNPIRKELLSPQHEGADEFLHLEAGTPTLFFIGGSSGAQAINDVVLTALPELVKKYQIIHQTGEKNLEEIEGVGSVILRDDEHASRYHPFGTLNMLAMRMSAGAADLVISRAGSGAIFEIAAWGIPSIIIPIPEEISHDQNKNAFAFARAGAAVVIEQRNLTKHVLLSEIGRLMENETKRMEMSEAAKKYAKPDAARVLAEGILDSALAHES</sequence>
<evidence type="ECO:0000259" key="11">
    <source>
        <dbReference type="Pfam" id="PF03033"/>
    </source>
</evidence>
<evidence type="ECO:0000313" key="14">
    <source>
        <dbReference type="Proteomes" id="UP000228809"/>
    </source>
</evidence>
<evidence type="ECO:0000259" key="12">
    <source>
        <dbReference type="Pfam" id="PF04101"/>
    </source>
</evidence>
<dbReference type="Gene3D" id="3.40.50.2000">
    <property type="entry name" value="Glycogen Phosphorylase B"/>
    <property type="match status" value="2"/>
</dbReference>
<evidence type="ECO:0000256" key="4">
    <source>
        <dbReference type="ARBA" id="ARBA00022679"/>
    </source>
</evidence>
<keyword evidence="4 10" id="KW-0808">Transferase</keyword>
<organism evidence="13 14">
    <name type="scientific">Candidatus Kaiserbacteria bacterium CG10_big_fil_rev_8_21_14_0_10_49_17</name>
    <dbReference type="NCBI Taxonomy" id="1974609"/>
    <lineage>
        <taxon>Bacteria</taxon>
        <taxon>Candidatus Kaiseribacteriota</taxon>
    </lineage>
</organism>
<dbReference type="PANTHER" id="PTHR21015">
    <property type="entry name" value="UDP-N-ACETYLGLUCOSAMINE--N-ACETYLMURAMYL-(PENTAPEPTIDE) PYROPHOSPHORYL-UNDECAPRENOL N-ACETYLGLUCOSAMINE TRANSFERASE 1"/>
    <property type="match status" value="1"/>
</dbReference>
<keyword evidence="6 10" id="KW-0573">Peptidoglycan synthesis</keyword>
<dbReference type="EMBL" id="PFBJ01000003">
    <property type="protein sequence ID" value="PIT91387.1"/>
    <property type="molecule type" value="Genomic_DNA"/>
</dbReference>
<comment type="caution">
    <text evidence="10">Lacks conserved residue(s) required for the propagation of feature annotation.</text>
</comment>
<accession>A0A2M6WF17</accession>
<dbReference type="SUPFAM" id="SSF53756">
    <property type="entry name" value="UDP-Glycosyltransferase/glycogen phosphorylase"/>
    <property type="match status" value="1"/>
</dbReference>
<dbReference type="Pfam" id="PF04101">
    <property type="entry name" value="Glyco_tran_28_C"/>
    <property type="match status" value="1"/>
</dbReference>
<comment type="catalytic activity">
    <reaction evidence="10">
        <text>di-trans,octa-cis-undecaprenyl diphospho-N-acetyl-alpha-D-muramoyl-L-alanyl-D-glutamyl-meso-2,6-diaminopimeloyl-D-alanyl-D-alanine + UDP-N-acetyl-alpha-D-glucosamine = di-trans,octa-cis-undecaprenyl diphospho-[N-acetyl-alpha-D-glucosaminyl-(1-&gt;4)]-N-acetyl-alpha-D-muramoyl-L-alanyl-D-glutamyl-meso-2,6-diaminopimeloyl-D-alanyl-D-alanine + UDP + H(+)</text>
        <dbReference type="Rhea" id="RHEA:31227"/>
        <dbReference type="ChEBI" id="CHEBI:15378"/>
        <dbReference type="ChEBI" id="CHEBI:57705"/>
        <dbReference type="ChEBI" id="CHEBI:58223"/>
        <dbReference type="ChEBI" id="CHEBI:61387"/>
        <dbReference type="ChEBI" id="CHEBI:61388"/>
        <dbReference type="EC" id="2.4.1.227"/>
    </reaction>
</comment>
<dbReference type="InterPro" id="IPR004276">
    <property type="entry name" value="GlycoTrans_28_N"/>
</dbReference>
<comment type="similarity">
    <text evidence="10">Belongs to the glycosyltransferase 28 family. MurG subfamily.</text>
</comment>
<comment type="caution">
    <text evidence="13">The sequence shown here is derived from an EMBL/GenBank/DDBJ whole genome shotgun (WGS) entry which is preliminary data.</text>
</comment>
<feature type="binding site" evidence="10">
    <location>
        <position position="304"/>
    </location>
    <ligand>
        <name>UDP-N-acetyl-alpha-D-glucosamine</name>
        <dbReference type="ChEBI" id="CHEBI:57705"/>
    </ligand>
</feature>
<keyword evidence="8 10" id="KW-0131">Cell cycle</keyword>
<evidence type="ECO:0000256" key="7">
    <source>
        <dbReference type="ARBA" id="ARBA00023136"/>
    </source>
</evidence>
<dbReference type="Pfam" id="PF03033">
    <property type="entry name" value="Glyco_transf_28"/>
    <property type="match status" value="1"/>
</dbReference>
<keyword evidence="3 10" id="KW-0328">Glycosyltransferase</keyword>
<dbReference type="EC" id="2.4.1.227" evidence="10"/>
<comment type="pathway">
    <text evidence="10">Cell wall biogenesis; peptidoglycan biosynthesis.</text>
</comment>
<dbReference type="AlphaFoldDB" id="A0A2M6WF17"/>
<name>A0A2M6WF17_9BACT</name>
<dbReference type="HAMAP" id="MF_00033">
    <property type="entry name" value="MurG"/>
    <property type="match status" value="1"/>
</dbReference>
<keyword evidence="9 10" id="KW-0961">Cell wall biogenesis/degradation</keyword>
<comment type="function">
    <text evidence="10">Cell wall formation. Catalyzes the transfer of a GlcNAc subunit on undecaprenyl-pyrophosphoryl-MurNAc-pentapeptide (lipid intermediate I) to form undecaprenyl-pyrophosphoryl-MurNAc-(pentapeptide)GlcNAc (lipid intermediate II).</text>
</comment>
<evidence type="ECO:0000256" key="6">
    <source>
        <dbReference type="ARBA" id="ARBA00022984"/>
    </source>
</evidence>
<dbReference type="GO" id="GO:0005975">
    <property type="term" value="P:carbohydrate metabolic process"/>
    <property type="evidence" value="ECO:0007669"/>
    <property type="project" value="InterPro"/>
</dbReference>
<feature type="binding site" evidence="10">
    <location>
        <position position="169"/>
    </location>
    <ligand>
        <name>UDP-N-acetyl-alpha-D-glucosamine</name>
        <dbReference type="ChEBI" id="CHEBI:57705"/>
    </ligand>
</feature>
<feature type="domain" description="Glycosyltransferase family 28 N-terminal" evidence="11">
    <location>
        <begin position="3"/>
        <end position="146"/>
    </location>
</feature>
<dbReference type="InterPro" id="IPR007235">
    <property type="entry name" value="Glyco_trans_28_C"/>
</dbReference>
<evidence type="ECO:0000256" key="10">
    <source>
        <dbReference type="HAMAP-Rule" id="MF_00033"/>
    </source>
</evidence>
<evidence type="ECO:0000256" key="3">
    <source>
        <dbReference type="ARBA" id="ARBA00022676"/>
    </source>
</evidence>
<evidence type="ECO:0000256" key="2">
    <source>
        <dbReference type="ARBA" id="ARBA00022618"/>
    </source>
</evidence>
<evidence type="ECO:0000256" key="1">
    <source>
        <dbReference type="ARBA" id="ARBA00022475"/>
    </source>
</evidence>
<evidence type="ECO:0000256" key="9">
    <source>
        <dbReference type="ARBA" id="ARBA00023316"/>
    </source>
</evidence>
<dbReference type="Proteomes" id="UP000228809">
    <property type="component" value="Unassembled WGS sequence"/>
</dbReference>
<keyword evidence="2 10" id="KW-0132">Cell division</keyword>
<feature type="binding site" evidence="10">
    <location>
        <begin position="10"/>
        <end position="12"/>
    </location>
    <ligand>
        <name>UDP-N-acetyl-alpha-D-glucosamine</name>
        <dbReference type="ChEBI" id="CHEBI:57705"/>
    </ligand>
</feature>
<dbReference type="NCBIfam" id="TIGR01133">
    <property type="entry name" value="murG"/>
    <property type="match status" value="1"/>
</dbReference>
<comment type="subcellular location">
    <subcellularLocation>
        <location evidence="10">Cell membrane</location>
        <topology evidence="10">Peripheral membrane protein</topology>
        <orientation evidence="10">Cytoplasmic side</orientation>
    </subcellularLocation>
</comment>
<protein>
    <recommendedName>
        <fullName evidence="10">UDP-N-acetylglucosamine--N-acetylmuramyl-(pentapeptide) pyrophosphoryl-undecaprenol N-acetylglucosamine transferase</fullName>
        <ecNumber evidence="10">2.4.1.227</ecNumber>
    </recommendedName>
    <alternativeName>
        <fullName evidence="10">Undecaprenyl-PP-MurNAc-pentapeptide-UDPGlcNAc GlcNAc transferase</fullName>
    </alternativeName>
</protein>
<keyword evidence="7 10" id="KW-0472">Membrane</keyword>
<dbReference type="GO" id="GO:0005886">
    <property type="term" value="C:plasma membrane"/>
    <property type="evidence" value="ECO:0007669"/>
    <property type="project" value="UniProtKB-SubCell"/>
</dbReference>
<gene>
    <name evidence="10 13" type="primary">murG</name>
    <name evidence="13" type="ORF">COU17_00145</name>
</gene>
<evidence type="ECO:0000256" key="5">
    <source>
        <dbReference type="ARBA" id="ARBA00022960"/>
    </source>
</evidence>
<dbReference type="GO" id="GO:0009252">
    <property type="term" value="P:peptidoglycan biosynthetic process"/>
    <property type="evidence" value="ECO:0007669"/>
    <property type="project" value="UniProtKB-UniRule"/>
</dbReference>
<dbReference type="CDD" id="cd03785">
    <property type="entry name" value="GT28_MurG"/>
    <property type="match status" value="1"/>
</dbReference>
<reference evidence="14" key="1">
    <citation type="submission" date="2017-09" db="EMBL/GenBank/DDBJ databases">
        <title>Depth-based differentiation of microbial function through sediment-hosted aquifers and enrichment of novel symbionts in the deep terrestrial subsurface.</title>
        <authorList>
            <person name="Probst A.J."/>
            <person name="Ladd B."/>
            <person name="Jarett J.K."/>
            <person name="Geller-Mcgrath D.E."/>
            <person name="Sieber C.M.K."/>
            <person name="Emerson J.B."/>
            <person name="Anantharaman K."/>
            <person name="Thomas B.C."/>
            <person name="Malmstrom R."/>
            <person name="Stieglmeier M."/>
            <person name="Klingl A."/>
            <person name="Woyke T."/>
            <person name="Ryan C.M."/>
            <person name="Banfield J.F."/>
        </authorList>
    </citation>
    <scope>NUCLEOTIDE SEQUENCE [LARGE SCALE GENOMIC DNA]</scope>
</reference>
<keyword evidence="5 10" id="KW-0133">Cell shape</keyword>
<evidence type="ECO:0000256" key="8">
    <source>
        <dbReference type="ARBA" id="ARBA00023306"/>
    </source>
</evidence>
<dbReference type="GO" id="GO:0051301">
    <property type="term" value="P:cell division"/>
    <property type="evidence" value="ECO:0007669"/>
    <property type="project" value="UniProtKB-KW"/>
</dbReference>
<evidence type="ECO:0000313" key="13">
    <source>
        <dbReference type="EMBL" id="PIT91387.1"/>
    </source>
</evidence>
<dbReference type="GO" id="GO:0051991">
    <property type="term" value="F:UDP-N-acetyl-D-glucosamine:N-acetylmuramoyl-L-alanyl-D-glutamyl-meso-2,6-diaminopimelyl-D-alanyl-D-alanine-diphosphoundecaprenol 4-beta-N-acetylglucosaminlytransferase activity"/>
    <property type="evidence" value="ECO:0007669"/>
    <property type="project" value="RHEA"/>
</dbReference>
<feature type="domain" description="Glycosyl transferase family 28 C-terminal" evidence="12">
    <location>
        <begin position="192"/>
        <end position="361"/>
    </location>
</feature>
<dbReference type="UniPathway" id="UPA00219"/>
<feature type="binding site" evidence="10">
    <location>
        <position position="199"/>
    </location>
    <ligand>
        <name>UDP-N-acetyl-alpha-D-glucosamine</name>
        <dbReference type="ChEBI" id="CHEBI:57705"/>
    </ligand>
</feature>
<dbReference type="GO" id="GO:0050511">
    <property type="term" value="F:undecaprenyldiphospho-muramoylpentapeptide beta-N-acetylglucosaminyltransferase activity"/>
    <property type="evidence" value="ECO:0007669"/>
    <property type="project" value="UniProtKB-UniRule"/>
</dbReference>
<dbReference type="GO" id="GO:0008360">
    <property type="term" value="P:regulation of cell shape"/>
    <property type="evidence" value="ECO:0007669"/>
    <property type="project" value="UniProtKB-KW"/>
</dbReference>
<dbReference type="PANTHER" id="PTHR21015:SF27">
    <property type="entry name" value="UDP-N-ACETYLGLUCOSAMINE--N-ACETYLMURAMYL-(PENTAPEPTIDE) PYROPHOSPHORYL-UNDECAPRENOL N-ACETYLGLUCOSAMINE TRANSFERASE"/>
    <property type="match status" value="1"/>
</dbReference>
<keyword evidence="1 10" id="KW-1003">Cell membrane</keyword>
<dbReference type="GO" id="GO:0071555">
    <property type="term" value="P:cell wall organization"/>
    <property type="evidence" value="ECO:0007669"/>
    <property type="project" value="UniProtKB-KW"/>
</dbReference>